<proteinExistence type="predicted"/>
<dbReference type="EMBL" id="KP688397">
    <property type="protein sequence ID" value="AJP18291.1"/>
    <property type="molecule type" value="Genomic_DNA"/>
</dbReference>
<gene>
    <name evidence="1" type="ORF">pVPH1_0119</name>
</gene>
<evidence type="ECO:0000313" key="1">
    <source>
        <dbReference type="EMBL" id="AJP18291.1"/>
    </source>
</evidence>
<accession>A0A0C5HCX6</accession>
<name>A0A0C5HCX6_VIBPH</name>
<sequence length="30" mass="3303">MVLYELTYSKVDAELDSSASLPLGVILDIF</sequence>
<geneLocation type="plasmid" evidence="1">
    <name>pVPH1</name>
</geneLocation>
<organism evidence="1">
    <name type="scientific">Vibrio parahaemolyticus</name>
    <dbReference type="NCBI Taxonomy" id="670"/>
    <lineage>
        <taxon>Bacteria</taxon>
        <taxon>Pseudomonadati</taxon>
        <taxon>Pseudomonadota</taxon>
        <taxon>Gammaproteobacteria</taxon>
        <taxon>Vibrionales</taxon>
        <taxon>Vibrionaceae</taxon>
        <taxon>Vibrio</taxon>
    </lineage>
</organism>
<protein>
    <submittedName>
        <fullName evidence="1">Uncharacterized protein</fullName>
    </submittedName>
</protein>
<reference evidence="1" key="1">
    <citation type="journal article" date="2015" name="Antimicrob. Agents Chemother.">
        <title>Complete nucleotide sequence of a conjugative plasmid carrying bla(PER-1).</title>
        <authorList>
            <person name="Li R."/>
            <person name="Wong M.H."/>
            <person name="Zhou Y."/>
            <person name="Chan E.W."/>
            <person name="Chen S."/>
        </authorList>
    </citation>
    <scope>NUCLEOTIDE SEQUENCE</scope>
    <source>
        <strain evidence="1">V36</strain>
        <plasmid evidence="1">pVPH1</plasmid>
    </source>
</reference>
<dbReference type="AlphaFoldDB" id="A0A0C5HCX6"/>
<keyword evidence="1" id="KW-0614">Plasmid</keyword>